<feature type="region of interest" description="Disordered" evidence="1">
    <location>
        <begin position="155"/>
        <end position="196"/>
    </location>
</feature>
<accession>A0A1Y5P666</accession>
<evidence type="ECO:0000313" key="2">
    <source>
        <dbReference type="EMBL" id="SBS74173.1"/>
    </source>
</evidence>
<gene>
    <name evidence="2" type="ORF">MIPYR_50230</name>
</gene>
<evidence type="ECO:0000256" key="1">
    <source>
        <dbReference type="SAM" id="MobiDB-lite"/>
    </source>
</evidence>
<name>A0A1Y5P666_9MICO</name>
<protein>
    <submittedName>
        <fullName evidence="2">Uncharacterized protein</fullName>
    </submittedName>
</protein>
<reference evidence="2" key="1">
    <citation type="submission" date="2016-03" db="EMBL/GenBank/DDBJ databases">
        <authorList>
            <person name="Ploux O."/>
        </authorList>
    </citation>
    <scope>NUCLEOTIDE SEQUENCE</scope>
    <source>
        <strain evidence="2">UC1</strain>
    </source>
</reference>
<organism evidence="2">
    <name type="scientific">uncultured Microbacterium sp</name>
    <dbReference type="NCBI Taxonomy" id="191216"/>
    <lineage>
        <taxon>Bacteria</taxon>
        <taxon>Bacillati</taxon>
        <taxon>Actinomycetota</taxon>
        <taxon>Actinomycetes</taxon>
        <taxon>Micrococcales</taxon>
        <taxon>Microbacteriaceae</taxon>
        <taxon>Microbacterium</taxon>
        <taxon>environmental samples</taxon>
    </lineage>
</organism>
<dbReference type="EMBL" id="FLQR01000009">
    <property type="protein sequence ID" value="SBS74173.1"/>
    <property type="molecule type" value="Genomic_DNA"/>
</dbReference>
<sequence length="223" mass="24138">MGASLSNETEVDLPARTDMTSLARELFSALQTATDDIVRSNRNVKIRNEFHVLDLAPAPLVRPAASVRELRAPNPGELWKRADAVRMRPTHFFARVKLSYAGGGDSGREISNAVDLRIAPPRGDRRRGRLRVRFDCDDPEMAASARTLIESAIRGRSRTVSAQPRTKENRTQPTVGPAASSLAVHSDAPRTPGVNWRDKVADGAIAVVAGVIAAIITRALGFG</sequence>
<proteinExistence type="predicted"/>
<dbReference type="AlphaFoldDB" id="A0A1Y5P666"/>